<name>A0A1G2PKV3_9BACT</name>
<evidence type="ECO:0000313" key="2">
    <source>
        <dbReference type="Proteomes" id="UP000177629"/>
    </source>
</evidence>
<sequence length="71" mass="8015">MLIPKKVKHLKSPASGGLSRNPRFLALAFGSLVSDTGNFRFPTLSRFSMFYFLPGQHVCMKKYKVMVFALC</sequence>
<dbReference type="EMBL" id="MHSS01000002">
    <property type="protein sequence ID" value="OHA48927.1"/>
    <property type="molecule type" value="Genomic_DNA"/>
</dbReference>
<reference evidence="1 2" key="1">
    <citation type="journal article" date="2016" name="Nat. Commun.">
        <title>Thousands of microbial genomes shed light on interconnected biogeochemical processes in an aquifer system.</title>
        <authorList>
            <person name="Anantharaman K."/>
            <person name="Brown C.T."/>
            <person name="Hug L.A."/>
            <person name="Sharon I."/>
            <person name="Castelle C.J."/>
            <person name="Probst A.J."/>
            <person name="Thomas B.C."/>
            <person name="Singh A."/>
            <person name="Wilkins M.J."/>
            <person name="Karaoz U."/>
            <person name="Brodie E.L."/>
            <person name="Williams K.H."/>
            <person name="Hubbard S.S."/>
            <person name="Banfield J.F."/>
        </authorList>
    </citation>
    <scope>NUCLEOTIDE SEQUENCE [LARGE SCALE GENOMIC DNA]</scope>
</reference>
<protein>
    <submittedName>
        <fullName evidence="1">Uncharacterized protein</fullName>
    </submittedName>
</protein>
<comment type="caution">
    <text evidence="1">The sequence shown here is derived from an EMBL/GenBank/DDBJ whole genome shotgun (WGS) entry which is preliminary data.</text>
</comment>
<accession>A0A1G2PKV3</accession>
<organism evidence="1 2">
    <name type="scientific">Candidatus Terrybacteria bacterium RIFCSPHIGHO2_01_FULL_48_17</name>
    <dbReference type="NCBI Taxonomy" id="1802362"/>
    <lineage>
        <taxon>Bacteria</taxon>
        <taxon>Candidatus Terryibacteriota</taxon>
    </lineage>
</organism>
<dbReference type="STRING" id="1802362.A2806_04520"/>
<evidence type="ECO:0000313" key="1">
    <source>
        <dbReference type="EMBL" id="OHA48927.1"/>
    </source>
</evidence>
<proteinExistence type="predicted"/>
<dbReference type="Proteomes" id="UP000177629">
    <property type="component" value="Unassembled WGS sequence"/>
</dbReference>
<dbReference type="AlphaFoldDB" id="A0A1G2PKV3"/>
<gene>
    <name evidence="1" type="ORF">A2806_04520</name>
</gene>